<dbReference type="HOGENOM" id="CLU_2355019_0_0_11"/>
<proteinExistence type="predicted"/>
<accession>G0HHR5</accession>
<dbReference type="eggNOG" id="ENOG5033891">
    <property type="taxonomic scope" value="Bacteria"/>
</dbReference>
<dbReference type="RefSeq" id="WP_014010938.1">
    <property type="nucleotide sequence ID" value="NC_015859.1"/>
</dbReference>
<dbReference type="AlphaFoldDB" id="G0HHR5"/>
<reference evidence="1 2" key="1">
    <citation type="journal article" date="2011" name="BMC Genomics">
        <title>Complete genome sequence of Corynebacterium variabile DSM 44702 isolated from the surface of smear-ripened cheeses and insights into cheese ripening and flavor generation.</title>
        <authorList>
            <person name="Schroeder J."/>
            <person name="Maus I."/>
            <person name="Trost E."/>
            <person name="Tauch A."/>
        </authorList>
    </citation>
    <scope>NUCLEOTIDE SEQUENCE [LARGE SCALE GENOMIC DNA]</scope>
    <source>
        <strain evidence="2">DSM 44702 / JCM 12073 / NCIMB 30131</strain>
    </source>
</reference>
<protein>
    <submittedName>
        <fullName evidence="1">Uncharacterized protein</fullName>
    </submittedName>
</protein>
<dbReference type="KEGG" id="cva:CVAR_2440"/>
<dbReference type="EMBL" id="CP002917">
    <property type="protein sequence ID" value="AEK37785.1"/>
    <property type="molecule type" value="Genomic_DNA"/>
</dbReference>
<gene>
    <name evidence="1" type="ordered locus">CVAR_2440</name>
</gene>
<evidence type="ECO:0000313" key="2">
    <source>
        <dbReference type="Proteomes" id="UP000006659"/>
    </source>
</evidence>
<dbReference type="Proteomes" id="UP000006659">
    <property type="component" value="Chromosome"/>
</dbReference>
<name>G0HHR5_CORVD</name>
<organism evidence="1 2">
    <name type="scientific">Corynebacterium variabile (strain DSM 44702 / CIP 107183 / JCM 12073 / NCIMB 30131)</name>
    <name type="common">Corynebacterium mooreparkense</name>
    <dbReference type="NCBI Taxonomy" id="858619"/>
    <lineage>
        <taxon>Bacteria</taxon>
        <taxon>Bacillati</taxon>
        <taxon>Actinomycetota</taxon>
        <taxon>Actinomycetes</taxon>
        <taxon>Mycobacteriales</taxon>
        <taxon>Corynebacteriaceae</taxon>
        <taxon>Corynebacterium</taxon>
    </lineage>
</organism>
<evidence type="ECO:0000313" key="1">
    <source>
        <dbReference type="EMBL" id="AEK37785.1"/>
    </source>
</evidence>
<sequence length="96" mass="10491">MSLDGFSGATPAEICHRYAAGFIDRALLVDELTRFPYVKGGQTDGYDSLIVDPPGTWSEVSAAVRRGAIEEDDYEEVFNRRHGIDNTPEQASVATP</sequence>